<feature type="domain" description="HTH lysR-type" evidence="5">
    <location>
        <begin position="1"/>
        <end position="58"/>
    </location>
</feature>
<organism evidence="6 7">
    <name type="scientific">Robbsia andropogonis</name>
    <dbReference type="NCBI Taxonomy" id="28092"/>
    <lineage>
        <taxon>Bacteria</taxon>
        <taxon>Pseudomonadati</taxon>
        <taxon>Pseudomonadota</taxon>
        <taxon>Betaproteobacteria</taxon>
        <taxon>Burkholderiales</taxon>
        <taxon>Burkholderiaceae</taxon>
        <taxon>Robbsia</taxon>
    </lineage>
</organism>
<dbReference type="GO" id="GO:0000976">
    <property type="term" value="F:transcription cis-regulatory region binding"/>
    <property type="evidence" value="ECO:0007669"/>
    <property type="project" value="TreeGrafter"/>
</dbReference>
<dbReference type="GO" id="GO:0003700">
    <property type="term" value="F:DNA-binding transcription factor activity"/>
    <property type="evidence" value="ECO:0007669"/>
    <property type="project" value="InterPro"/>
</dbReference>
<evidence type="ECO:0000256" key="3">
    <source>
        <dbReference type="ARBA" id="ARBA00023125"/>
    </source>
</evidence>
<dbReference type="InterPro" id="IPR036388">
    <property type="entry name" value="WH-like_DNA-bd_sf"/>
</dbReference>
<dbReference type="EMBL" id="LAQU01000018">
    <property type="protein sequence ID" value="KKB62596.1"/>
    <property type="molecule type" value="Genomic_DNA"/>
</dbReference>
<dbReference type="Proteomes" id="UP000033618">
    <property type="component" value="Unassembled WGS sequence"/>
</dbReference>
<comment type="caution">
    <text evidence="6">The sequence shown here is derived from an EMBL/GenBank/DDBJ whole genome shotgun (WGS) entry which is preliminary data.</text>
</comment>
<dbReference type="PANTHER" id="PTHR30126:SF77">
    <property type="entry name" value="TRANSCRIPTIONAL REGULATORY PROTEIN"/>
    <property type="match status" value="1"/>
</dbReference>
<name>A0A0F5JXK9_9BURK</name>
<dbReference type="SUPFAM" id="SSF53850">
    <property type="entry name" value="Periplasmic binding protein-like II"/>
    <property type="match status" value="1"/>
</dbReference>
<proteinExistence type="inferred from homology"/>
<dbReference type="CDD" id="cd05466">
    <property type="entry name" value="PBP2_LTTR_substrate"/>
    <property type="match status" value="1"/>
</dbReference>
<evidence type="ECO:0000313" key="6">
    <source>
        <dbReference type="EMBL" id="KKB62596.1"/>
    </source>
</evidence>
<dbReference type="Gene3D" id="3.40.190.290">
    <property type="match status" value="1"/>
</dbReference>
<dbReference type="STRING" id="28092.WM40_16645"/>
<accession>A0A0F5JXK9</accession>
<dbReference type="InterPro" id="IPR000847">
    <property type="entry name" value="LysR_HTH_N"/>
</dbReference>
<keyword evidence="7" id="KW-1185">Reference proteome</keyword>
<dbReference type="Gene3D" id="1.10.10.10">
    <property type="entry name" value="Winged helix-like DNA-binding domain superfamily/Winged helix DNA-binding domain"/>
    <property type="match status" value="1"/>
</dbReference>
<reference evidence="6 7" key="1">
    <citation type="submission" date="2015-03" db="EMBL/GenBank/DDBJ databases">
        <title>Draft Genome Sequence of Burkholderia andropogonis type strain ICMP2807, isolated from Sorghum bicolor.</title>
        <authorList>
            <person name="Lopes-Santos L."/>
            <person name="Castro D.B."/>
            <person name="Ottoboni L.M."/>
            <person name="Park D."/>
            <person name="Weirc B.S."/>
            <person name="Destefano S.A."/>
        </authorList>
    </citation>
    <scope>NUCLEOTIDE SEQUENCE [LARGE SCALE GENOMIC DNA]</scope>
    <source>
        <strain evidence="6 7">ICMP2807</strain>
    </source>
</reference>
<dbReference type="Gene3D" id="3.40.190.10">
    <property type="entry name" value="Periplasmic binding protein-like II"/>
    <property type="match status" value="1"/>
</dbReference>
<evidence type="ECO:0000259" key="5">
    <source>
        <dbReference type="PROSITE" id="PS50931"/>
    </source>
</evidence>
<dbReference type="SUPFAM" id="SSF46785">
    <property type="entry name" value="Winged helix' DNA-binding domain"/>
    <property type="match status" value="1"/>
</dbReference>
<evidence type="ECO:0000313" key="7">
    <source>
        <dbReference type="Proteomes" id="UP000033618"/>
    </source>
</evidence>
<dbReference type="Pfam" id="PF00126">
    <property type="entry name" value="HTH_1"/>
    <property type="match status" value="1"/>
</dbReference>
<dbReference type="InterPro" id="IPR036390">
    <property type="entry name" value="WH_DNA-bd_sf"/>
</dbReference>
<dbReference type="PANTHER" id="PTHR30126">
    <property type="entry name" value="HTH-TYPE TRANSCRIPTIONAL REGULATOR"/>
    <property type="match status" value="1"/>
</dbReference>
<dbReference type="Pfam" id="PF03466">
    <property type="entry name" value="LysR_substrate"/>
    <property type="match status" value="1"/>
</dbReference>
<dbReference type="InterPro" id="IPR005119">
    <property type="entry name" value="LysR_subst-bd"/>
</dbReference>
<evidence type="ECO:0000256" key="1">
    <source>
        <dbReference type="ARBA" id="ARBA00009437"/>
    </source>
</evidence>
<dbReference type="OrthoDB" id="9803735at2"/>
<dbReference type="PROSITE" id="PS50931">
    <property type="entry name" value="HTH_LYSR"/>
    <property type="match status" value="1"/>
</dbReference>
<keyword evidence="2" id="KW-0805">Transcription regulation</keyword>
<comment type="similarity">
    <text evidence="1">Belongs to the LysR transcriptional regulatory family.</text>
</comment>
<evidence type="ECO:0000256" key="2">
    <source>
        <dbReference type="ARBA" id="ARBA00023015"/>
    </source>
</evidence>
<evidence type="ECO:0000256" key="4">
    <source>
        <dbReference type="ARBA" id="ARBA00023163"/>
    </source>
</evidence>
<keyword evidence="3" id="KW-0238">DNA-binding</keyword>
<dbReference type="AlphaFoldDB" id="A0A0F5JXK9"/>
<dbReference type="PATRIC" id="fig|28092.6.peg.3914"/>
<dbReference type="RefSeq" id="WP_046153441.1">
    <property type="nucleotide sequence ID" value="NZ_CADFGU010000006.1"/>
</dbReference>
<keyword evidence="4" id="KW-0804">Transcription</keyword>
<gene>
    <name evidence="6" type="ORF">WM40_16645</name>
</gene>
<protein>
    <submittedName>
        <fullName evidence="6">LysR family transcriptional regulator</fullName>
    </submittedName>
</protein>
<sequence>MNTRFLETFVTLSELGSFRATARVLHATPAAVSLRIKSLENELKTVLVDRDQAVFRLTAAGQALLGPARAVVDAARALRMAAGQEVVVGGRLRLGVIETVVHSWLSNYIAYLNNHHPDIDIDLTVDASAVLQRRLLAGELDLLLRVEGIDSTRIVSTALASYPVRWIARRGVISPRAKDLASRVLKRPILTFGRGTAPQVALDSIVQALAREHHFPLDQLRVTCSPSVAAIVQMLRDGYGVAGIPRLFVAEELESGEFVELPLKPTLPPIVVSLCRSVEASPTVSAAAHAARLACSSYTRNWRKDFIEML</sequence>